<keyword evidence="2" id="KW-1185">Reference proteome</keyword>
<evidence type="ECO:0000313" key="2">
    <source>
        <dbReference type="Proteomes" id="UP000196521"/>
    </source>
</evidence>
<proteinExistence type="predicted"/>
<comment type="caution">
    <text evidence="1">The sequence shown here is derived from an EMBL/GenBank/DDBJ whole genome shotgun (WGS) entry which is preliminary data.</text>
</comment>
<protein>
    <recommendedName>
        <fullName evidence="3">DUF2281 domain-containing protein</fullName>
    </recommendedName>
</protein>
<reference evidence="1" key="1">
    <citation type="submission" date="2020-05" db="EMBL/GenBank/DDBJ databases">
        <authorList>
            <consortium name="Genoscope - CEA"/>
            <person name="William W."/>
        </authorList>
    </citation>
    <scope>NUCLEOTIDE SEQUENCE [LARGE SCALE GENOMIC DNA]</scope>
    <source>
        <strain evidence="1">PCC 7821</strain>
    </source>
</reference>
<accession>A0A6J7ZIP1</accession>
<dbReference type="Proteomes" id="UP000196521">
    <property type="component" value="Unassembled WGS sequence"/>
</dbReference>
<gene>
    <name evidence="1" type="ORF">PLAN_150013</name>
</gene>
<evidence type="ECO:0008006" key="3">
    <source>
        <dbReference type="Google" id="ProtNLM"/>
    </source>
</evidence>
<dbReference type="AlphaFoldDB" id="A0A6J7ZIP1"/>
<dbReference type="EMBL" id="CZCZ02000010">
    <property type="protein sequence ID" value="CAC5341895.1"/>
    <property type="molecule type" value="Genomic_DNA"/>
</dbReference>
<name>A0A6J7ZIP1_PLARU</name>
<evidence type="ECO:0000313" key="1">
    <source>
        <dbReference type="EMBL" id="CAC5341895.1"/>
    </source>
</evidence>
<sequence length="84" mass="9843">MTTKEIILHELEQIPSSQLDEVLDFIRSLKQAVKPTEKPYKPIWEVADDIIKDIPEEVLSQLPKDGAENHDFYLSKNLHQELFR</sequence>
<organism evidence="1 2">
    <name type="scientific">Planktothrix rubescens CCAP 1459/22</name>
    <dbReference type="NCBI Taxonomy" id="329571"/>
    <lineage>
        <taxon>Bacteria</taxon>
        <taxon>Bacillati</taxon>
        <taxon>Cyanobacteriota</taxon>
        <taxon>Cyanophyceae</taxon>
        <taxon>Oscillatoriophycideae</taxon>
        <taxon>Oscillatoriales</taxon>
        <taxon>Microcoleaceae</taxon>
        <taxon>Planktothrix</taxon>
    </lineage>
</organism>
<dbReference type="RefSeq" id="WP_026797200.1">
    <property type="nucleotide sequence ID" value="NZ_LR812491.1"/>
</dbReference>